<evidence type="ECO:0000313" key="2">
    <source>
        <dbReference type="EMBL" id="SDX03507.1"/>
    </source>
</evidence>
<dbReference type="Proteomes" id="UP000198711">
    <property type="component" value="Unassembled WGS sequence"/>
</dbReference>
<feature type="transmembrane region" description="Helical" evidence="1">
    <location>
        <begin position="88"/>
        <end position="107"/>
    </location>
</feature>
<comment type="caution">
    <text evidence="2">The sequence shown here is derived from an EMBL/GenBank/DDBJ whole genome shotgun (WGS) entry which is preliminary data.</text>
</comment>
<keyword evidence="3" id="KW-1185">Reference proteome</keyword>
<reference evidence="2 3" key="1">
    <citation type="submission" date="2016-10" db="EMBL/GenBank/DDBJ databases">
        <authorList>
            <person name="Varghese N."/>
            <person name="Submissions S."/>
        </authorList>
    </citation>
    <scope>NUCLEOTIDE SEQUENCE [LARGE SCALE GENOMIC DNA]</scope>
    <source>
        <strain evidence="2 3">DSM 25353</strain>
    </source>
</reference>
<dbReference type="Pfam" id="PF12412">
    <property type="entry name" value="DUF3667"/>
    <property type="match status" value="1"/>
</dbReference>
<dbReference type="AlphaFoldDB" id="A0A8X8LFC2"/>
<feature type="transmembrane region" description="Helical" evidence="1">
    <location>
        <begin position="265"/>
        <end position="285"/>
    </location>
</feature>
<keyword evidence="1" id="KW-0812">Transmembrane</keyword>
<feature type="transmembrane region" description="Helical" evidence="1">
    <location>
        <begin position="207"/>
        <end position="228"/>
    </location>
</feature>
<accession>A0A8X8LFC2</accession>
<dbReference type="InterPro" id="IPR022134">
    <property type="entry name" value="DUF3667"/>
</dbReference>
<keyword evidence="1" id="KW-0472">Membrane</keyword>
<dbReference type="EMBL" id="FNNO01000008">
    <property type="protein sequence ID" value="SDX03507.1"/>
    <property type="molecule type" value="Genomic_DNA"/>
</dbReference>
<keyword evidence="1" id="KW-1133">Transmembrane helix</keyword>
<proteinExistence type="predicted"/>
<sequence>MSHFPERKEKVCLNCGSLLHGRYCHECGQENIEPKESFWHLTTHFIYDLTHFDGKFFSTLKFLLFRPGFLSREYFKGRRSGYLHPVKMYVFTSALFFLLFFSFYSQYNPFNYVESNKDHADTLRSVAQPVSTVKKNTDEDTLDLSSHSSTNYRSVQQYDSVQNTLPEAKKDDWGARHMMRRSIALNEKYHDNPKAIVEVLSEKFTHLFPQMLFVSLPLFALALSLLYVRRKQFYYVNHVVFTLHLYCAIFIMILGALLLGSFFKLFHWHLNAVFTGIVSLLILFYGYKAMSVFYGQSPRKTFLKYLLLLLLGFVIMLFIFMIFGAFSMFTI</sequence>
<name>A0A8X8LFC2_9BACT</name>
<evidence type="ECO:0000313" key="3">
    <source>
        <dbReference type="Proteomes" id="UP000198711"/>
    </source>
</evidence>
<evidence type="ECO:0000256" key="1">
    <source>
        <dbReference type="SAM" id="Phobius"/>
    </source>
</evidence>
<gene>
    <name evidence="2" type="ORF">SAMN05444410_10897</name>
</gene>
<dbReference type="RefSeq" id="WP_092723928.1">
    <property type="nucleotide sequence ID" value="NZ_FNNO01000008.1"/>
</dbReference>
<protein>
    <recommendedName>
        <fullName evidence="4">DUF3667 domain-containing protein</fullName>
    </recommendedName>
</protein>
<organism evidence="2 3">
    <name type="scientific">Hydrobacter penzbergensis</name>
    <dbReference type="NCBI Taxonomy" id="1235997"/>
    <lineage>
        <taxon>Bacteria</taxon>
        <taxon>Pseudomonadati</taxon>
        <taxon>Bacteroidota</taxon>
        <taxon>Chitinophagia</taxon>
        <taxon>Chitinophagales</taxon>
        <taxon>Chitinophagaceae</taxon>
        <taxon>Hydrobacter</taxon>
    </lineage>
</organism>
<feature type="transmembrane region" description="Helical" evidence="1">
    <location>
        <begin position="235"/>
        <end position="259"/>
    </location>
</feature>
<evidence type="ECO:0008006" key="4">
    <source>
        <dbReference type="Google" id="ProtNLM"/>
    </source>
</evidence>
<feature type="transmembrane region" description="Helical" evidence="1">
    <location>
        <begin position="305"/>
        <end position="329"/>
    </location>
</feature>